<dbReference type="PANTHER" id="PTHR42791">
    <property type="entry name" value="GNAT FAMILY ACETYLTRANSFERASE"/>
    <property type="match status" value="1"/>
</dbReference>
<evidence type="ECO:0000313" key="3">
    <source>
        <dbReference type="Proteomes" id="UP000076837"/>
    </source>
</evidence>
<feature type="domain" description="N-acetyltransferase" evidence="1">
    <location>
        <begin position="121"/>
        <end position="183"/>
    </location>
</feature>
<dbReference type="Pfam" id="PF00583">
    <property type="entry name" value="Acetyltransf_1"/>
    <property type="match status" value="1"/>
</dbReference>
<dbReference type="PANTHER" id="PTHR42791:SF14">
    <property type="entry name" value="N-ACETYLTRANSFERASE DOMAIN-CONTAINING PROTEIN"/>
    <property type="match status" value="1"/>
</dbReference>
<evidence type="ECO:0000313" key="2">
    <source>
        <dbReference type="EMBL" id="KZM21648.1"/>
    </source>
</evidence>
<proteinExistence type="predicted"/>
<sequence length="214" mass="24411">MVLELHPCTESDLPEFVRIQIAAFGTGGGMTAFMVEHPPSETYINKAVDKHIRSFREEKDVTYLKVIDTELDGQMIAGAKWRINQKERKEEEIQSQLPVPGADEEGKHAMIDFIWYLNRVRREFMGTKPFYFLHILITDPAHHRRGAGAQLVKWGTSQADAAQLPCFLESSVMGRPLYARCGFTPRHEEVFDLQKYGGEGKDTNTVMIRDPVRS</sequence>
<dbReference type="Gene3D" id="3.40.630.30">
    <property type="match status" value="1"/>
</dbReference>
<evidence type="ECO:0000259" key="1">
    <source>
        <dbReference type="Pfam" id="PF00583"/>
    </source>
</evidence>
<dbReference type="InterPro" id="IPR000182">
    <property type="entry name" value="GNAT_dom"/>
</dbReference>
<organism evidence="2 3">
    <name type="scientific">Didymella rabiei</name>
    <name type="common">Chickpea ascochyta blight fungus</name>
    <name type="synonym">Mycosphaerella rabiei</name>
    <dbReference type="NCBI Taxonomy" id="5454"/>
    <lineage>
        <taxon>Eukaryota</taxon>
        <taxon>Fungi</taxon>
        <taxon>Dikarya</taxon>
        <taxon>Ascomycota</taxon>
        <taxon>Pezizomycotina</taxon>
        <taxon>Dothideomycetes</taxon>
        <taxon>Pleosporomycetidae</taxon>
        <taxon>Pleosporales</taxon>
        <taxon>Pleosporineae</taxon>
        <taxon>Didymellaceae</taxon>
        <taxon>Ascochyta</taxon>
    </lineage>
</organism>
<gene>
    <name evidence="2" type="ORF">ST47_g7246</name>
</gene>
<dbReference type="EMBL" id="JYNV01000242">
    <property type="protein sequence ID" value="KZM21648.1"/>
    <property type="molecule type" value="Genomic_DNA"/>
</dbReference>
<accession>A0A163B9W5</accession>
<dbReference type="STRING" id="5454.A0A163B9W5"/>
<keyword evidence="2" id="KW-0808">Transferase</keyword>
<keyword evidence="3" id="KW-1185">Reference proteome</keyword>
<protein>
    <submittedName>
        <fullName evidence="2">N-acetyltransferase</fullName>
    </submittedName>
</protein>
<comment type="caution">
    <text evidence="2">The sequence shown here is derived from an EMBL/GenBank/DDBJ whole genome shotgun (WGS) entry which is preliminary data.</text>
</comment>
<name>A0A163B9W5_DIDRA</name>
<dbReference type="SUPFAM" id="SSF55729">
    <property type="entry name" value="Acyl-CoA N-acyltransferases (Nat)"/>
    <property type="match status" value="1"/>
</dbReference>
<dbReference type="GO" id="GO:0016747">
    <property type="term" value="F:acyltransferase activity, transferring groups other than amino-acyl groups"/>
    <property type="evidence" value="ECO:0007669"/>
    <property type="project" value="InterPro"/>
</dbReference>
<dbReference type="OrthoDB" id="2115692at2759"/>
<reference evidence="2 3" key="1">
    <citation type="journal article" date="2016" name="Sci. Rep.">
        <title>Draft genome sequencing and secretome analysis of fungal phytopathogen Ascochyta rabiei provides insight into the necrotrophic effector repertoire.</title>
        <authorList>
            <person name="Verma S."/>
            <person name="Gazara R.K."/>
            <person name="Nizam S."/>
            <person name="Parween S."/>
            <person name="Chattopadhyay D."/>
            <person name="Verma P.K."/>
        </authorList>
    </citation>
    <scope>NUCLEOTIDE SEQUENCE [LARGE SCALE GENOMIC DNA]</scope>
    <source>
        <strain evidence="2 3">ArDII</strain>
    </source>
</reference>
<dbReference type="Proteomes" id="UP000076837">
    <property type="component" value="Unassembled WGS sequence"/>
</dbReference>
<dbReference type="InterPro" id="IPR016181">
    <property type="entry name" value="Acyl_CoA_acyltransferase"/>
</dbReference>
<dbReference type="InterPro" id="IPR052523">
    <property type="entry name" value="Trichothecene_AcTrans"/>
</dbReference>
<dbReference type="AlphaFoldDB" id="A0A163B9W5"/>